<proteinExistence type="inferred from homology"/>
<keyword evidence="9 11" id="KW-0472">Membrane</keyword>
<dbReference type="Pfam" id="PF00201">
    <property type="entry name" value="UDPGT"/>
    <property type="match status" value="2"/>
</dbReference>
<dbReference type="GO" id="GO:0016020">
    <property type="term" value="C:membrane"/>
    <property type="evidence" value="ECO:0007669"/>
    <property type="project" value="UniProtKB-SubCell"/>
</dbReference>
<evidence type="ECO:0000256" key="9">
    <source>
        <dbReference type="ARBA" id="ARBA00023136"/>
    </source>
</evidence>
<dbReference type="AlphaFoldDB" id="A0A8S1H867"/>
<protein>
    <recommendedName>
        <fullName evidence="3">glucuronosyltransferase</fullName>
        <ecNumber evidence="3">2.4.1.17</ecNumber>
    </recommendedName>
</protein>
<keyword evidence="5" id="KW-0808">Transferase</keyword>
<keyword evidence="13" id="KW-1185">Reference proteome</keyword>
<comment type="similarity">
    <text evidence="2">Belongs to the UDP-glycosyltransferase family.</text>
</comment>
<accession>A0A8S1H867</accession>
<comment type="caution">
    <text evidence="12">The sequence shown here is derived from an EMBL/GenBank/DDBJ whole genome shotgun (WGS) entry which is preliminary data.</text>
</comment>
<evidence type="ECO:0000313" key="12">
    <source>
        <dbReference type="EMBL" id="CAD6190718.1"/>
    </source>
</evidence>
<organism evidence="12 13">
    <name type="scientific">Caenorhabditis auriculariae</name>
    <dbReference type="NCBI Taxonomy" id="2777116"/>
    <lineage>
        <taxon>Eukaryota</taxon>
        <taxon>Metazoa</taxon>
        <taxon>Ecdysozoa</taxon>
        <taxon>Nematoda</taxon>
        <taxon>Chromadorea</taxon>
        <taxon>Rhabditida</taxon>
        <taxon>Rhabditina</taxon>
        <taxon>Rhabditomorpha</taxon>
        <taxon>Rhabditoidea</taxon>
        <taxon>Rhabditidae</taxon>
        <taxon>Peloderinae</taxon>
        <taxon>Caenorhabditis</taxon>
    </lineage>
</organism>
<evidence type="ECO:0000256" key="7">
    <source>
        <dbReference type="ARBA" id="ARBA00022729"/>
    </source>
</evidence>
<keyword evidence="7" id="KW-0732">Signal</keyword>
<comment type="catalytic activity">
    <reaction evidence="10">
        <text>glucuronate acceptor + UDP-alpha-D-glucuronate = acceptor beta-D-glucuronoside + UDP + H(+)</text>
        <dbReference type="Rhea" id="RHEA:21032"/>
        <dbReference type="ChEBI" id="CHEBI:15378"/>
        <dbReference type="ChEBI" id="CHEBI:58052"/>
        <dbReference type="ChEBI" id="CHEBI:58223"/>
        <dbReference type="ChEBI" id="CHEBI:132367"/>
        <dbReference type="ChEBI" id="CHEBI:132368"/>
        <dbReference type="EC" id="2.4.1.17"/>
    </reaction>
</comment>
<dbReference type="InterPro" id="IPR035595">
    <property type="entry name" value="UDP_glycos_trans_CS"/>
</dbReference>
<dbReference type="EMBL" id="CAJGYM010000017">
    <property type="protein sequence ID" value="CAD6190718.1"/>
    <property type="molecule type" value="Genomic_DNA"/>
</dbReference>
<keyword evidence="4" id="KW-0328">Glycosyltransferase</keyword>
<dbReference type="CDD" id="cd03784">
    <property type="entry name" value="GT1_Gtf-like"/>
    <property type="match status" value="2"/>
</dbReference>
<evidence type="ECO:0000256" key="5">
    <source>
        <dbReference type="ARBA" id="ARBA00022679"/>
    </source>
</evidence>
<evidence type="ECO:0000256" key="11">
    <source>
        <dbReference type="SAM" id="Phobius"/>
    </source>
</evidence>
<dbReference type="PANTHER" id="PTHR48043">
    <property type="entry name" value="EG:EG0003.4 PROTEIN-RELATED"/>
    <property type="match status" value="1"/>
</dbReference>
<evidence type="ECO:0000256" key="2">
    <source>
        <dbReference type="ARBA" id="ARBA00009995"/>
    </source>
</evidence>
<reference evidence="12" key="1">
    <citation type="submission" date="2020-10" db="EMBL/GenBank/DDBJ databases">
        <authorList>
            <person name="Kikuchi T."/>
        </authorList>
    </citation>
    <scope>NUCLEOTIDE SEQUENCE</scope>
    <source>
        <strain evidence="12">NKZ352</strain>
    </source>
</reference>
<dbReference type="GO" id="GO:0015020">
    <property type="term" value="F:glucuronosyltransferase activity"/>
    <property type="evidence" value="ECO:0007669"/>
    <property type="project" value="UniProtKB-EC"/>
</dbReference>
<dbReference type="EC" id="2.4.1.17" evidence="3"/>
<dbReference type="InterPro" id="IPR002213">
    <property type="entry name" value="UDP_glucos_trans"/>
</dbReference>
<name>A0A8S1H867_9PELO</name>
<evidence type="ECO:0000313" key="13">
    <source>
        <dbReference type="Proteomes" id="UP000835052"/>
    </source>
</evidence>
<dbReference type="PANTHER" id="PTHR48043:SF4">
    <property type="entry name" value="UDP-GLUCURONOSYLTRANSFERASE"/>
    <property type="match status" value="1"/>
</dbReference>
<dbReference type="FunFam" id="3.40.50.2000:FF:000038">
    <property type="entry name" value="UDP-GlucuronosylTransferase"/>
    <property type="match status" value="2"/>
</dbReference>
<dbReference type="OrthoDB" id="5835829at2759"/>
<dbReference type="Proteomes" id="UP000835052">
    <property type="component" value="Unassembled WGS sequence"/>
</dbReference>
<keyword evidence="6 11" id="KW-0812">Transmembrane</keyword>
<keyword evidence="8 11" id="KW-1133">Transmembrane helix</keyword>
<dbReference type="SUPFAM" id="SSF53756">
    <property type="entry name" value="UDP-Glycosyltransferase/glycogen phosphorylase"/>
    <property type="match status" value="2"/>
</dbReference>
<evidence type="ECO:0000256" key="8">
    <source>
        <dbReference type="ARBA" id="ARBA00022989"/>
    </source>
</evidence>
<evidence type="ECO:0000256" key="10">
    <source>
        <dbReference type="ARBA" id="ARBA00047475"/>
    </source>
</evidence>
<evidence type="ECO:0000256" key="6">
    <source>
        <dbReference type="ARBA" id="ARBA00022692"/>
    </source>
</evidence>
<feature type="transmembrane region" description="Helical" evidence="11">
    <location>
        <begin position="949"/>
        <end position="973"/>
    </location>
</feature>
<comment type="subcellular location">
    <subcellularLocation>
        <location evidence="1">Membrane</location>
        <topology evidence="1">Single-pass membrane protein</topology>
    </subcellularLocation>
</comment>
<sequence length="989" mass="111907">MNLLNLILLTPAIDCYKILVYSNLAGHSHVKFMGAVADLLTDSGHDVTVLMPLMNMKELPKTGLKTTKKVIYVETEDRIKEKAKKGNDKFKDLWTSDIDNPFAQLELLQPMADSYAFQCEKVTNDTKLLGQLKAEKFDLGVAEPFHQCPYALFELIDIPAHVSALSCVYMDHVSVAIGQPQAPSYVPGTQSTFSDKMSFKERFLNLIHILFGNYMYSYVGDSEFDAVRKSHPHIRQWREILAETSFLLTSAIPLLDFPAPTISKIIPVGGLTVNTKKKDVVLSEEWDKVLGKRKRNVLISFGSNIRSESMPLQYREQFVKVFASMPDTTFIWKYEEENATFADHLPNVHLGTWLPQNELLADKRLSLFVTHGGLASTTELAVLGKPAIMIPMFADQSRNAQMLSRHGGVVVLHKSDLGNSETVESAIRRVLNDPSYQKNAERLAEMLKEQPTNPREVALKHIEFAANLIAVVIYQVDCYKILVYSNLFGHSHVKFMGTLADLLTDAGHDVTVLMPMMDMTEKSRTGLKTTKKIIYVETEDRLKNLMKDKSTKFKDLWTMENKNPFSLLTMVQSMADMFTYQCERVVNDTALLEQLKNEKFDLGVAEPFDQCPYALFELIDIPAHVSAISCVAMDHVSVAIGQPQAPSYVPGTQSTFNENMSLFERFLNTLQTMTGAYMFNYVGDSTYDSIRKNYPELRSWREILPETSFLLTNAIPILDFPSPTISKIIPVGGLTVNTLKKDTKLPEKWDKVLGERKRTVLISFGSNIKSQDMPEPYKKELLKVFASMPDTTFIWKYEEEKATFADHLPNVHLGTWLPQNELLADKRLSLFVTHGGLASTTELAVLGKPAIMIPMFADQSRNAQMLSRHGGVVVLHKSDLGNSETVESAIRRVINDPSYQKNAERLAEMLKEQPTNPREVALKHIEFAAKFGKLPTMDPYGRKLSFIQYYLLDIAAIFFSAFSTILFVFYLFFKCLFCRSTRKNKSKQE</sequence>
<dbReference type="InterPro" id="IPR050271">
    <property type="entry name" value="UDP-glycosyltransferase"/>
</dbReference>
<dbReference type="PROSITE" id="PS00375">
    <property type="entry name" value="UDPGT"/>
    <property type="match status" value="2"/>
</dbReference>
<dbReference type="Gene3D" id="3.40.50.2000">
    <property type="entry name" value="Glycogen Phosphorylase B"/>
    <property type="match status" value="4"/>
</dbReference>
<gene>
    <name evidence="12" type="ORF">CAUJ_LOCUS6637</name>
</gene>
<evidence type="ECO:0000256" key="4">
    <source>
        <dbReference type="ARBA" id="ARBA00022676"/>
    </source>
</evidence>
<evidence type="ECO:0000256" key="3">
    <source>
        <dbReference type="ARBA" id="ARBA00012544"/>
    </source>
</evidence>
<evidence type="ECO:0000256" key="1">
    <source>
        <dbReference type="ARBA" id="ARBA00004167"/>
    </source>
</evidence>